<keyword evidence="13" id="KW-0460">Magnesium</keyword>
<evidence type="ECO:0000256" key="5">
    <source>
        <dbReference type="ARBA" id="ARBA00012213"/>
    </source>
</evidence>
<dbReference type="GO" id="GO:0046872">
    <property type="term" value="F:metal ion binding"/>
    <property type="evidence" value="ECO:0007669"/>
    <property type="project" value="UniProtKB-KW"/>
</dbReference>
<dbReference type="Gene3D" id="3.50.30.40">
    <property type="entry name" value="Ribonuclease E inhibitor RraA/RraA-like"/>
    <property type="match status" value="1"/>
</dbReference>
<dbReference type="OrthoDB" id="9784786at2"/>
<evidence type="ECO:0000256" key="13">
    <source>
        <dbReference type="PIRSR" id="PIRSR605493-1"/>
    </source>
</evidence>
<dbReference type="Proteomes" id="UP000198571">
    <property type="component" value="Unassembled WGS sequence"/>
</dbReference>
<dbReference type="EMBL" id="FOGT01000007">
    <property type="protein sequence ID" value="SES05557.1"/>
    <property type="molecule type" value="Genomic_DNA"/>
</dbReference>
<evidence type="ECO:0000256" key="6">
    <source>
        <dbReference type="ARBA" id="ARBA00012947"/>
    </source>
</evidence>
<evidence type="ECO:0000256" key="10">
    <source>
        <dbReference type="ARBA" id="ARBA00030169"/>
    </source>
</evidence>
<sequence length="210" mass="22187">MTDAVINEFQSIPTTAASDAMDGLNNLDPSIKPLKEDYHMVGRALTVKTSPGDNSAVLKAIHAAQPGDVLVIDAKGDTYRGVAGDFVLGMAQTLGINGFVVDGAIRDLVDCKALDFPVFCKATTIAASEKNGLGHINVPVTCGGVSVQPGDLVIGDADGVTVVPKDLENDVLSKARKKLDKDQARDEKISGNKEAIKTYLEDMISKAYKK</sequence>
<dbReference type="GO" id="GO:0008948">
    <property type="term" value="F:oxaloacetate decarboxylase activity"/>
    <property type="evidence" value="ECO:0007669"/>
    <property type="project" value="UniProtKB-EC"/>
</dbReference>
<accession>A0A1H9U8T0</accession>
<comment type="function">
    <text evidence="8">Catalyzes the aldol cleavage of 4-hydroxy-4-methyl-2-oxoglutarate (HMG) into 2 molecules of pyruvate. Also contains a secondary oxaloacetate (OAA) decarboxylase activity due to the common pyruvate enolate transition state formed following C-C bond cleavage in the retro-aldol and decarboxylation reactions.</text>
</comment>
<reference evidence="15" key="1">
    <citation type="submission" date="2016-10" db="EMBL/GenBank/DDBJ databases">
        <authorList>
            <person name="Varghese N."/>
            <person name="Submissions S."/>
        </authorList>
    </citation>
    <scope>NUCLEOTIDE SEQUENCE [LARGE SCALE GENOMIC DNA]</scope>
    <source>
        <strain evidence="15">S9</strain>
    </source>
</reference>
<keyword evidence="15" id="KW-1185">Reference proteome</keyword>
<comment type="catalytic activity">
    <reaction evidence="1">
        <text>4-hydroxy-4-methyl-2-oxoglutarate = 2 pyruvate</text>
        <dbReference type="Rhea" id="RHEA:22748"/>
        <dbReference type="ChEBI" id="CHEBI:15361"/>
        <dbReference type="ChEBI" id="CHEBI:58276"/>
        <dbReference type="EC" id="4.1.3.17"/>
    </reaction>
</comment>
<dbReference type="AlphaFoldDB" id="A0A1H9U8T0"/>
<evidence type="ECO:0000256" key="7">
    <source>
        <dbReference type="ARBA" id="ARBA00016549"/>
    </source>
</evidence>
<feature type="binding site" evidence="13">
    <location>
        <begin position="84"/>
        <end position="87"/>
    </location>
    <ligand>
        <name>substrate</name>
    </ligand>
</feature>
<dbReference type="CDD" id="cd16841">
    <property type="entry name" value="RraA_family"/>
    <property type="match status" value="1"/>
</dbReference>
<comment type="cofactor">
    <cofactor evidence="13">
        <name>Mg(2+)</name>
        <dbReference type="ChEBI" id="CHEBI:18420"/>
    </cofactor>
</comment>
<evidence type="ECO:0000256" key="2">
    <source>
        <dbReference type="ARBA" id="ARBA00001968"/>
    </source>
</evidence>
<feature type="binding site" evidence="13">
    <location>
        <position position="106"/>
    </location>
    <ligand>
        <name>substrate</name>
    </ligand>
</feature>
<dbReference type="Pfam" id="PF03737">
    <property type="entry name" value="RraA-like"/>
    <property type="match status" value="1"/>
</dbReference>
<dbReference type="PANTHER" id="PTHR33254:SF4">
    <property type="entry name" value="4-HYDROXY-4-METHYL-2-OXOGLUTARATE ALDOLASE 3-RELATED"/>
    <property type="match status" value="1"/>
</dbReference>
<comment type="similarity">
    <text evidence="3">Belongs to the class II aldolase/RraA-like family.</text>
</comment>
<comment type="cofactor">
    <cofactor evidence="2">
        <name>a divalent metal cation</name>
        <dbReference type="ChEBI" id="CHEBI:60240"/>
    </cofactor>
</comment>
<evidence type="ECO:0000256" key="9">
    <source>
        <dbReference type="ARBA" id="ARBA00029596"/>
    </source>
</evidence>
<dbReference type="RefSeq" id="WP_093051191.1">
    <property type="nucleotide sequence ID" value="NZ_FOGT01000007.1"/>
</dbReference>
<comment type="subunit">
    <text evidence="4">Homotrimer.</text>
</comment>
<organism evidence="14 15">
    <name type="scientific">Salipaludibacillus aurantiacus</name>
    <dbReference type="NCBI Taxonomy" id="1601833"/>
    <lineage>
        <taxon>Bacteria</taxon>
        <taxon>Bacillati</taxon>
        <taxon>Bacillota</taxon>
        <taxon>Bacilli</taxon>
        <taxon>Bacillales</taxon>
        <taxon>Bacillaceae</taxon>
    </lineage>
</organism>
<dbReference type="InterPro" id="IPR036704">
    <property type="entry name" value="RraA/RraA-like_sf"/>
</dbReference>
<keyword evidence="13" id="KW-0479">Metal-binding</keyword>
<evidence type="ECO:0000256" key="11">
    <source>
        <dbReference type="ARBA" id="ARBA00032305"/>
    </source>
</evidence>
<gene>
    <name evidence="14" type="ORF">SAMN05518684_10727</name>
</gene>
<dbReference type="PANTHER" id="PTHR33254">
    <property type="entry name" value="4-HYDROXY-4-METHYL-2-OXOGLUTARATE ALDOLASE 3-RELATED"/>
    <property type="match status" value="1"/>
</dbReference>
<dbReference type="EC" id="4.1.1.112" evidence="6"/>
<dbReference type="InterPro" id="IPR005493">
    <property type="entry name" value="RraA/RraA-like"/>
</dbReference>
<evidence type="ECO:0000313" key="15">
    <source>
        <dbReference type="Proteomes" id="UP000198571"/>
    </source>
</evidence>
<name>A0A1H9U8T0_9BACI</name>
<evidence type="ECO:0000256" key="3">
    <source>
        <dbReference type="ARBA" id="ARBA00008621"/>
    </source>
</evidence>
<protein>
    <recommendedName>
        <fullName evidence="7">Putative 4-hydroxy-4-methyl-2-oxoglutarate aldolase</fullName>
        <ecNumber evidence="6">4.1.1.112</ecNumber>
        <ecNumber evidence="5">4.1.3.17</ecNumber>
    </recommendedName>
    <alternativeName>
        <fullName evidence="11">Oxaloacetate decarboxylase</fullName>
    </alternativeName>
    <alternativeName>
        <fullName evidence="9">Regulator of ribonuclease activity homolog</fullName>
    </alternativeName>
    <alternativeName>
        <fullName evidence="10">RraA-like protein</fullName>
    </alternativeName>
</protein>
<evidence type="ECO:0000313" key="14">
    <source>
        <dbReference type="EMBL" id="SES05557.1"/>
    </source>
</evidence>
<evidence type="ECO:0000256" key="8">
    <source>
        <dbReference type="ARBA" id="ARBA00025046"/>
    </source>
</evidence>
<dbReference type="SUPFAM" id="SSF89562">
    <property type="entry name" value="RraA-like"/>
    <property type="match status" value="1"/>
</dbReference>
<comment type="catalytic activity">
    <reaction evidence="12">
        <text>oxaloacetate + H(+) = pyruvate + CO2</text>
        <dbReference type="Rhea" id="RHEA:15641"/>
        <dbReference type="ChEBI" id="CHEBI:15361"/>
        <dbReference type="ChEBI" id="CHEBI:15378"/>
        <dbReference type="ChEBI" id="CHEBI:16452"/>
        <dbReference type="ChEBI" id="CHEBI:16526"/>
        <dbReference type="EC" id="4.1.1.112"/>
    </reaction>
</comment>
<evidence type="ECO:0000256" key="1">
    <source>
        <dbReference type="ARBA" id="ARBA00001342"/>
    </source>
</evidence>
<feature type="binding site" evidence="13">
    <location>
        <position position="107"/>
    </location>
    <ligand>
        <name>Mg(2+)</name>
        <dbReference type="ChEBI" id="CHEBI:18420"/>
    </ligand>
</feature>
<evidence type="ECO:0000256" key="12">
    <source>
        <dbReference type="ARBA" id="ARBA00047973"/>
    </source>
</evidence>
<proteinExistence type="inferred from homology"/>
<evidence type="ECO:0000256" key="4">
    <source>
        <dbReference type="ARBA" id="ARBA00011233"/>
    </source>
</evidence>
<dbReference type="EC" id="4.1.3.17" evidence="5"/>
<dbReference type="GO" id="GO:0047443">
    <property type="term" value="F:4-hydroxy-4-methyl-2-oxoglutarate aldolase activity"/>
    <property type="evidence" value="ECO:0007669"/>
    <property type="project" value="UniProtKB-EC"/>
</dbReference>
<dbReference type="STRING" id="1601833.SAMN05518684_10727"/>